<proteinExistence type="predicted"/>
<protein>
    <submittedName>
        <fullName evidence="1">Uncharacterized protein</fullName>
    </submittedName>
</protein>
<evidence type="ECO:0000313" key="1">
    <source>
        <dbReference type="EMBL" id="SCG60983.1"/>
    </source>
</evidence>
<gene>
    <name evidence="1" type="ORF">GA0070613_3330</name>
</gene>
<keyword evidence="2" id="KW-1185">Reference proteome</keyword>
<sequence>MAGGLGRWLRKQLGAGGPVPAGRSGDRYAVRGDTPAAEALRAWLAARAQLEAAFEPLERRMDAGVDRAALTALRQRETLAWNEFRTRRLEGER</sequence>
<organism evidence="1 2">
    <name type="scientific">Micromonospora inositola</name>
    <dbReference type="NCBI Taxonomy" id="47865"/>
    <lineage>
        <taxon>Bacteria</taxon>
        <taxon>Bacillati</taxon>
        <taxon>Actinomycetota</taxon>
        <taxon>Actinomycetes</taxon>
        <taxon>Micromonosporales</taxon>
        <taxon>Micromonosporaceae</taxon>
        <taxon>Micromonospora</taxon>
    </lineage>
</organism>
<dbReference type="AlphaFoldDB" id="A0A1C5IS70"/>
<evidence type="ECO:0000313" key="2">
    <source>
        <dbReference type="Proteomes" id="UP000198221"/>
    </source>
</evidence>
<name>A0A1C5IS70_9ACTN</name>
<accession>A0A1C5IS70</accession>
<dbReference type="RefSeq" id="WP_172875722.1">
    <property type="nucleotide sequence ID" value="NZ_LT607754.1"/>
</dbReference>
<dbReference type="Proteomes" id="UP000198221">
    <property type="component" value="Chromosome I"/>
</dbReference>
<reference evidence="2" key="1">
    <citation type="submission" date="2016-06" db="EMBL/GenBank/DDBJ databases">
        <authorList>
            <person name="Varghese N."/>
            <person name="Submissions Spin"/>
        </authorList>
    </citation>
    <scope>NUCLEOTIDE SEQUENCE [LARGE SCALE GENOMIC DNA]</scope>
    <source>
        <strain evidence="2">DSM 43819</strain>
    </source>
</reference>
<dbReference type="EMBL" id="LT607754">
    <property type="protein sequence ID" value="SCG60983.1"/>
    <property type="molecule type" value="Genomic_DNA"/>
</dbReference>